<evidence type="ECO:0000259" key="6">
    <source>
        <dbReference type="Pfam" id="PF10415"/>
    </source>
</evidence>
<dbReference type="PANTHER" id="PTHR42696">
    <property type="entry name" value="ASPARTATE AMMONIA-LYASE"/>
    <property type="match status" value="1"/>
</dbReference>
<evidence type="ECO:0000259" key="5">
    <source>
        <dbReference type="Pfam" id="PF00206"/>
    </source>
</evidence>
<dbReference type="PROSITE" id="PS00163">
    <property type="entry name" value="FUMARATE_LYASES"/>
    <property type="match status" value="1"/>
</dbReference>
<dbReference type="CDD" id="cd01357">
    <property type="entry name" value="Aspartase"/>
    <property type="match status" value="1"/>
</dbReference>
<comment type="caution">
    <text evidence="7">The sequence shown here is derived from an EMBL/GenBank/DDBJ whole genome shotgun (WGS) entry which is preliminary data.</text>
</comment>
<dbReference type="GO" id="GO:0008652">
    <property type="term" value="P:amino acid biosynthetic process"/>
    <property type="evidence" value="ECO:0007669"/>
    <property type="project" value="UniProtKB-KW"/>
</dbReference>
<dbReference type="Gene3D" id="1.10.40.30">
    <property type="entry name" value="Fumarase/aspartase (C-terminal domain)"/>
    <property type="match status" value="1"/>
</dbReference>
<dbReference type="Gene3D" id="1.10.275.10">
    <property type="entry name" value="Fumarase/aspartase (N-terminal domain)"/>
    <property type="match status" value="1"/>
</dbReference>
<comment type="catalytic activity">
    <reaction evidence="1">
        <text>L-aspartate = fumarate + NH4(+)</text>
        <dbReference type="Rhea" id="RHEA:16601"/>
        <dbReference type="ChEBI" id="CHEBI:28938"/>
        <dbReference type="ChEBI" id="CHEBI:29806"/>
        <dbReference type="ChEBI" id="CHEBI:29991"/>
        <dbReference type="EC" id="4.3.1.1"/>
    </reaction>
</comment>
<dbReference type="GO" id="GO:0006099">
    <property type="term" value="P:tricarboxylic acid cycle"/>
    <property type="evidence" value="ECO:0007669"/>
    <property type="project" value="InterPro"/>
</dbReference>
<evidence type="ECO:0000256" key="3">
    <source>
        <dbReference type="ARBA" id="ARBA00022605"/>
    </source>
</evidence>
<dbReference type="PRINTS" id="PR00149">
    <property type="entry name" value="FUMRATELYASE"/>
</dbReference>
<evidence type="ECO:0000256" key="4">
    <source>
        <dbReference type="ARBA" id="ARBA00023239"/>
    </source>
</evidence>
<dbReference type="Pfam" id="PF00206">
    <property type="entry name" value="Lyase_1"/>
    <property type="match status" value="1"/>
</dbReference>
<proteinExistence type="predicted"/>
<dbReference type="AlphaFoldDB" id="A0A3E2W4M4"/>
<dbReference type="InterPro" id="IPR018951">
    <property type="entry name" value="Fumarase_C_C"/>
</dbReference>
<dbReference type="FunFam" id="1.10.40.30:FF:000002">
    <property type="entry name" value="Fumarate hydratase class II"/>
    <property type="match status" value="1"/>
</dbReference>
<dbReference type="Gene3D" id="1.20.200.10">
    <property type="entry name" value="Fumarase/aspartase (Central domain)"/>
    <property type="match status" value="1"/>
</dbReference>
<dbReference type="GO" id="GO:0005829">
    <property type="term" value="C:cytosol"/>
    <property type="evidence" value="ECO:0007669"/>
    <property type="project" value="TreeGrafter"/>
</dbReference>
<organism evidence="7 8">
    <name type="scientific">Clostridium innocuum</name>
    <dbReference type="NCBI Taxonomy" id="1522"/>
    <lineage>
        <taxon>Bacteria</taxon>
        <taxon>Bacillati</taxon>
        <taxon>Bacillota</taxon>
        <taxon>Clostridia</taxon>
        <taxon>Eubacteriales</taxon>
        <taxon>Clostridiaceae</taxon>
        <taxon>Clostridium</taxon>
    </lineage>
</organism>
<feature type="domain" description="Fumarate lyase N-terminal" evidence="5">
    <location>
        <begin position="14"/>
        <end position="343"/>
    </location>
</feature>
<gene>
    <name evidence="7" type="ORF">DXA38_00335</name>
</gene>
<dbReference type="InterPro" id="IPR022761">
    <property type="entry name" value="Fumarate_lyase_N"/>
</dbReference>
<dbReference type="GO" id="GO:0008797">
    <property type="term" value="F:aspartate ammonia-lyase activity"/>
    <property type="evidence" value="ECO:0007669"/>
    <property type="project" value="UniProtKB-EC"/>
</dbReference>
<dbReference type="GO" id="GO:0006531">
    <property type="term" value="P:aspartate metabolic process"/>
    <property type="evidence" value="ECO:0007669"/>
    <property type="project" value="TreeGrafter"/>
</dbReference>
<dbReference type="InterPro" id="IPR000362">
    <property type="entry name" value="Fumarate_lyase_fam"/>
</dbReference>
<evidence type="ECO:0000256" key="2">
    <source>
        <dbReference type="ARBA" id="ARBA00012992"/>
    </source>
</evidence>
<keyword evidence="3" id="KW-0028">Amino-acid biosynthesis</keyword>
<dbReference type="InterPro" id="IPR008948">
    <property type="entry name" value="L-Aspartase-like"/>
</dbReference>
<dbReference type="InterPro" id="IPR020557">
    <property type="entry name" value="Fumarate_lyase_CS"/>
</dbReference>
<evidence type="ECO:0000313" key="8">
    <source>
        <dbReference type="Proteomes" id="UP000260025"/>
    </source>
</evidence>
<protein>
    <recommendedName>
        <fullName evidence="2">aspartate ammonia-lyase</fullName>
        <ecNumber evidence="2">4.3.1.1</ecNumber>
    </recommendedName>
</protein>
<dbReference type="NCBIfam" id="NF008909">
    <property type="entry name" value="PRK12273.1"/>
    <property type="match status" value="1"/>
</dbReference>
<reference evidence="7 8" key="1">
    <citation type="submission" date="2018-08" db="EMBL/GenBank/DDBJ databases">
        <title>A genome reference for cultivated species of the human gut microbiota.</title>
        <authorList>
            <person name="Zou Y."/>
            <person name="Xue W."/>
            <person name="Luo G."/>
        </authorList>
    </citation>
    <scope>NUCLEOTIDE SEQUENCE [LARGE SCALE GENOMIC DNA]</scope>
    <source>
        <strain evidence="7 8">OF01-2LB</strain>
    </source>
</reference>
<dbReference type="EMBL" id="QVEV01000001">
    <property type="protein sequence ID" value="RGC19224.1"/>
    <property type="molecule type" value="Genomic_DNA"/>
</dbReference>
<evidence type="ECO:0000313" key="7">
    <source>
        <dbReference type="EMBL" id="RGC19224.1"/>
    </source>
</evidence>
<dbReference type="SUPFAM" id="SSF48557">
    <property type="entry name" value="L-aspartase-like"/>
    <property type="match status" value="1"/>
</dbReference>
<sequence length="478" mass="52807">MTTQQFRIEKDSLGEVQVPYDALYGVQTVRATQNFPITHLRTHPVMIRSLGMIKKACAMANHECGHLDDERTGYIIAACDEIIQGKLDMWFITDVIQGGAGTSTNMNANEVVANRAAQLAEKPLGTYDYIHPNDHVNFGQSTNDVFPTAGKLTALFLVEDLLEELMLLQEALLDKSIEFNDVIKLGRTHLQDAVPIRMGQEFHAFATAIVRDIRRIKVAFSTLKSVNMGATAVGTGINTDERYKRICVKNLCDITQIELTSARDLIDGTRNVDPFVFAHASLKTLCVSLSKMCNDLRLMASGPKTGLAEIVLPARQPGSSIMPGKVNPVIPEVCNQVCFQVFGNDVTITKAAEAGQMELNVFEPVLFFNLFQSIDLLRNACHTLRVHAIMGIQANTEHCKEVMENSLGTATALAPHIGYAQASKMAKLALKENRKLKELILENGLMSKDKLEEVLNIREMTRAGIPGMHKKSKKQTGR</sequence>
<dbReference type="FunFam" id="1.10.275.10:FF:000001">
    <property type="entry name" value="Fumarate hydratase, mitochondrial"/>
    <property type="match status" value="1"/>
</dbReference>
<dbReference type="InterPro" id="IPR051546">
    <property type="entry name" value="Aspartate_Ammonia-Lyase"/>
</dbReference>
<dbReference type="FunFam" id="1.20.200.10:FF:000001">
    <property type="entry name" value="Fumarate hydratase, mitochondrial"/>
    <property type="match status" value="1"/>
</dbReference>
<evidence type="ECO:0000256" key="1">
    <source>
        <dbReference type="ARBA" id="ARBA00001494"/>
    </source>
</evidence>
<name>A0A3E2W4M4_CLOIN</name>
<dbReference type="EC" id="4.3.1.1" evidence="2"/>
<dbReference type="OrthoDB" id="9802809at2"/>
<keyword evidence="4 7" id="KW-0456">Lyase</keyword>
<dbReference type="Pfam" id="PF10415">
    <property type="entry name" value="FumaraseC_C"/>
    <property type="match status" value="1"/>
</dbReference>
<dbReference type="Proteomes" id="UP000260025">
    <property type="component" value="Unassembled WGS sequence"/>
</dbReference>
<feature type="domain" description="Fumarase C C-terminal" evidence="6">
    <location>
        <begin position="410"/>
        <end position="462"/>
    </location>
</feature>
<dbReference type="RefSeq" id="WP_117441695.1">
    <property type="nucleotide sequence ID" value="NZ_JAJFEN010000056.1"/>
</dbReference>
<dbReference type="PANTHER" id="PTHR42696:SF2">
    <property type="entry name" value="ASPARTATE AMMONIA-LYASE"/>
    <property type="match status" value="1"/>
</dbReference>
<accession>A0A3E2W4M4</accession>
<dbReference type="InterPro" id="IPR024083">
    <property type="entry name" value="Fumarase/histidase_N"/>
</dbReference>